<protein>
    <recommendedName>
        <fullName evidence="1">4Fe-4S Wbl-type domain-containing protein</fullName>
    </recommendedName>
</protein>
<sequence>MPLVSHRVSYPADSKWVRRNVQLAQPEADIGDLLSKLESIVQSEYFFAGHERELRDLVRHPRSIDLSEAACAGIDPNLYHPDGPLDELSAARCSTCPVRMGCLALALQAEDPQAREGWYGGVGPDDRAEIARDLKLPTVHVCGGKDPATEAVRLRASGLTVNQVAAYLACSRRTVQRYCRRSLFEAL</sequence>
<name>A0A1X1XWX5_9MYCO</name>
<proteinExistence type="predicted"/>
<evidence type="ECO:0000259" key="1">
    <source>
        <dbReference type="PROSITE" id="PS51674"/>
    </source>
</evidence>
<keyword evidence="3" id="KW-1185">Reference proteome</keyword>
<gene>
    <name evidence="2" type="ORF">AWC14_05265</name>
</gene>
<feature type="domain" description="4Fe-4S Wbl-type" evidence="1">
    <location>
        <begin position="70"/>
        <end position="129"/>
    </location>
</feature>
<dbReference type="RefSeq" id="WP_084031143.1">
    <property type="nucleotide sequence ID" value="NZ_LQPE01000120.1"/>
</dbReference>
<accession>A0A1X1XWX5</accession>
<dbReference type="AlphaFoldDB" id="A0A1X1XWX5"/>
<dbReference type="OrthoDB" id="3405422at2"/>
<dbReference type="Pfam" id="PF02467">
    <property type="entry name" value="Whib"/>
    <property type="match status" value="1"/>
</dbReference>
<dbReference type="InterPro" id="IPR034768">
    <property type="entry name" value="4FE4S_WBL"/>
</dbReference>
<comment type="caution">
    <text evidence="2">The sequence shown here is derived from an EMBL/GenBank/DDBJ whole genome shotgun (WGS) entry which is preliminary data.</text>
</comment>
<evidence type="ECO:0000313" key="2">
    <source>
        <dbReference type="EMBL" id="ORW03355.1"/>
    </source>
</evidence>
<dbReference type="Proteomes" id="UP000193487">
    <property type="component" value="Unassembled WGS sequence"/>
</dbReference>
<dbReference type="Pfam" id="PF13384">
    <property type="entry name" value="HTH_23"/>
    <property type="match status" value="1"/>
</dbReference>
<dbReference type="EMBL" id="LQPE01000120">
    <property type="protein sequence ID" value="ORW03355.1"/>
    <property type="molecule type" value="Genomic_DNA"/>
</dbReference>
<evidence type="ECO:0000313" key="3">
    <source>
        <dbReference type="Proteomes" id="UP000193487"/>
    </source>
</evidence>
<organism evidence="2 3">
    <name type="scientific">Mycobacterium kyorinense</name>
    <dbReference type="NCBI Taxonomy" id="487514"/>
    <lineage>
        <taxon>Bacteria</taxon>
        <taxon>Bacillati</taxon>
        <taxon>Actinomycetota</taxon>
        <taxon>Actinomycetes</taxon>
        <taxon>Mycobacteriales</taxon>
        <taxon>Mycobacteriaceae</taxon>
        <taxon>Mycobacterium</taxon>
    </lineage>
</organism>
<dbReference type="PROSITE" id="PS51674">
    <property type="entry name" value="4FE4S_WBL"/>
    <property type="match status" value="1"/>
</dbReference>
<reference evidence="2 3" key="1">
    <citation type="submission" date="2016-01" db="EMBL/GenBank/DDBJ databases">
        <title>The new phylogeny of the genus Mycobacterium.</title>
        <authorList>
            <person name="Tarcisio F."/>
            <person name="Conor M."/>
            <person name="Antonella G."/>
            <person name="Elisabetta G."/>
            <person name="Giulia F.S."/>
            <person name="Sara T."/>
            <person name="Anna F."/>
            <person name="Clotilde B."/>
            <person name="Roberto B."/>
            <person name="Veronica D.S."/>
            <person name="Fabio R."/>
            <person name="Monica P."/>
            <person name="Olivier J."/>
            <person name="Enrico T."/>
            <person name="Nicola S."/>
        </authorList>
    </citation>
    <scope>NUCLEOTIDE SEQUENCE [LARGE SCALE GENOMIC DNA]</scope>
    <source>
        <strain evidence="2 3">DSM 45166</strain>
    </source>
</reference>